<evidence type="ECO:0000313" key="8">
    <source>
        <dbReference type="EMBL" id="EST45179.1"/>
    </source>
</evidence>
<keyword evidence="5" id="KW-0966">Cell projection</keyword>
<keyword evidence="2" id="KW-0963">Cytoplasm</keyword>
<evidence type="ECO:0000313" key="10">
    <source>
        <dbReference type="Proteomes" id="UP000018208"/>
    </source>
</evidence>
<reference evidence="8 9" key="1">
    <citation type="journal article" date="2014" name="PLoS Genet.">
        <title>The Genome of Spironucleus salmonicida Highlights a Fish Pathogen Adapted to Fluctuating Environments.</title>
        <authorList>
            <person name="Xu F."/>
            <person name="Jerlstrom-Hultqvist J."/>
            <person name="Einarsson E."/>
            <person name="Astvaldsson A."/>
            <person name="Svard S.G."/>
            <person name="Andersson J.O."/>
        </authorList>
    </citation>
    <scope>NUCLEOTIDE SEQUENCE</scope>
    <source>
        <strain evidence="9">ATCC 50377</strain>
    </source>
</reference>
<dbReference type="EMBL" id="AUWU02000001">
    <property type="protein sequence ID" value="KAH0576776.1"/>
    <property type="molecule type" value="Genomic_DNA"/>
</dbReference>
<evidence type="ECO:0000256" key="4">
    <source>
        <dbReference type="ARBA" id="ARBA00023212"/>
    </source>
</evidence>
<organism evidence="8">
    <name type="scientific">Spironucleus salmonicida</name>
    <dbReference type="NCBI Taxonomy" id="348837"/>
    <lineage>
        <taxon>Eukaryota</taxon>
        <taxon>Metamonada</taxon>
        <taxon>Diplomonadida</taxon>
        <taxon>Hexamitidae</taxon>
        <taxon>Hexamitinae</taxon>
        <taxon>Spironucleus</taxon>
    </lineage>
</organism>
<name>V6LWL9_9EUKA</name>
<reference evidence="9" key="2">
    <citation type="submission" date="2020-12" db="EMBL/GenBank/DDBJ databases">
        <title>New Spironucleus salmonicida genome in near-complete chromosomes.</title>
        <authorList>
            <person name="Xu F."/>
            <person name="Kurt Z."/>
            <person name="Jimenez-Gonzalez A."/>
            <person name="Astvaldsson A."/>
            <person name="Andersson J.O."/>
            <person name="Svard S.G."/>
        </authorList>
    </citation>
    <scope>NUCLEOTIDE SEQUENCE</scope>
    <source>
        <strain evidence="9">ATCC 50377</strain>
    </source>
</reference>
<comment type="similarity">
    <text evidence="6">Belongs to the B9D family.</text>
</comment>
<keyword evidence="3" id="KW-0970">Cilium biogenesis/degradation</keyword>
<proteinExistence type="inferred from homology"/>
<protein>
    <recommendedName>
        <fullName evidence="7">B9 domain-containing protein 1</fullName>
    </recommendedName>
</protein>
<comment type="subcellular location">
    <subcellularLocation>
        <location evidence="1">Cytoplasm</location>
        <location evidence="1">Cytoskeleton</location>
        <location evidence="1">Cilium basal body</location>
    </subcellularLocation>
</comment>
<dbReference type="PANTHER" id="PTHR12968">
    <property type="entry name" value="B9 DOMAIN-CONTAINING"/>
    <property type="match status" value="1"/>
</dbReference>
<evidence type="ECO:0000256" key="1">
    <source>
        <dbReference type="ARBA" id="ARBA00004120"/>
    </source>
</evidence>
<keyword evidence="4" id="KW-0206">Cytoskeleton</keyword>
<evidence type="ECO:0000313" key="9">
    <source>
        <dbReference type="EMBL" id="KAH0576776.1"/>
    </source>
</evidence>
<evidence type="ECO:0000256" key="3">
    <source>
        <dbReference type="ARBA" id="ARBA00022794"/>
    </source>
</evidence>
<sequence length="174" mass="19337">MFNERYSVHIHGTVNAVYTTKANAHIQYQIVSRPPWKSVYGNTAGKTALGKRQSSQQFGHRCIIAHQFQLQLVKEQANPLGWPQIVFEAYEMSFAGKDKLIGYGILRVPLFNSREIIKVPIFYPTVAGDGVGAITGIQPELNDPKLLAQSTSRGHISTKSTGEWIEVLLDTVVV</sequence>
<dbReference type="Pfam" id="PF07162">
    <property type="entry name" value="B9-C2"/>
    <property type="match status" value="1"/>
</dbReference>
<evidence type="ECO:0000256" key="2">
    <source>
        <dbReference type="ARBA" id="ARBA00022490"/>
    </source>
</evidence>
<keyword evidence="10" id="KW-1185">Reference proteome</keyword>
<dbReference type="AlphaFoldDB" id="V6LWL9"/>
<dbReference type="PANTHER" id="PTHR12968:SF1">
    <property type="entry name" value="B9 DOMAIN-CONTAINING PROTEIN 1"/>
    <property type="match status" value="1"/>
</dbReference>
<dbReference type="Proteomes" id="UP000018208">
    <property type="component" value="Unassembled WGS sequence"/>
</dbReference>
<evidence type="ECO:0000256" key="6">
    <source>
        <dbReference type="ARBA" id="ARBA00038411"/>
    </source>
</evidence>
<dbReference type="VEuPathDB" id="GiardiaDB:SS50377_20122"/>
<gene>
    <name evidence="8" type="ORF">SS50377_14752</name>
    <name evidence="9" type="ORF">SS50377_20122</name>
</gene>
<dbReference type="OrthoDB" id="431939at2759"/>
<dbReference type="EMBL" id="KI546100">
    <property type="protein sequence ID" value="EST45179.1"/>
    <property type="molecule type" value="Genomic_DNA"/>
</dbReference>
<accession>V6LWL9</accession>
<dbReference type="GO" id="GO:0036038">
    <property type="term" value="C:MKS complex"/>
    <property type="evidence" value="ECO:0007669"/>
    <property type="project" value="TreeGrafter"/>
</dbReference>
<dbReference type="GO" id="GO:0060271">
    <property type="term" value="P:cilium assembly"/>
    <property type="evidence" value="ECO:0007669"/>
    <property type="project" value="TreeGrafter"/>
</dbReference>
<evidence type="ECO:0000256" key="5">
    <source>
        <dbReference type="ARBA" id="ARBA00023273"/>
    </source>
</evidence>
<evidence type="ECO:0000256" key="7">
    <source>
        <dbReference type="ARBA" id="ARBA00039274"/>
    </source>
</evidence>
<dbReference type="InterPro" id="IPR010796">
    <property type="entry name" value="C2_B9-type_dom"/>
</dbReference>